<gene>
    <name evidence="1" type="ORF">DSO57_1017895</name>
</gene>
<dbReference type="EMBL" id="QTSX02000076">
    <property type="protein sequence ID" value="KAJ9088954.1"/>
    <property type="molecule type" value="Genomic_DNA"/>
</dbReference>
<sequence length="173" mass="19525">MSLLIPRPLEISLFLLNPRIKLVPTSEKTLNSLTLLENAGPLAEVCDFHPGTSFGNDLDHFPRSLGLDFFIYPLCRGNPNNFLQFYEEIHRNTQDLVISENLFKSLTCDDLELFPPKPVPLTPQKVDPPKPPLSTEPKYAASEEELGPQEYAPRQTPWLLGGILFMGLDSYFP</sequence>
<dbReference type="Proteomes" id="UP001165960">
    <property type="component" value="Unassembled WGS sequence"/>
</dbReference>
<keyword evidence="2" id="KW-1185">Reference proteome</keyword>
<reference evidence="1" key="1">
    <citation type="submission" date="2022-04" db="EMBL/GenBank/DDBJ databases">
        <title>Genome of the entomopathogenic fungus Entomophthora muscae.</title>
        <authorList>
            <person name="Elya C."/>
            <person name="Lovett B.R."/>
            <person name="Lee E."/>
            <person name="Macias A.M."/>
            <person name="Hajek A.E."/>
            <person name="De Bivort B.L."/>
            <person name="Kasson M.T."/>
            <person name="De Fine Licht H.H."/>
            <person name="Stajich J.E."/>
        </authorList>
    </citation>
    <scope>NUCLEOTIDE SEQUENCE</scope>
    <source>
        <strain evidence="1">Berkeley</strain>
    </source>
</reference>
<protein>
    <submittedName>
        <fullName evidence="1">Uncharacterized protein</fullName>
    </submittedName>
</protein>
<comment type="caution">
    <text evidence="1">The sequence shown here is derived from an EMBL/GenBank/DDBJ whole genome shotgun (WGS) entry which is preliminary data.</text>
</comment>
<organism evidence="1 2">
    <name type="scientific">Entomophthora muscae</name>
    <dbReference type="NCBI Taxonomy" id="34485"/>
    <lineage>
        <taxon>Eukaryota</taxon>
        <taxon>Fungi</taxon>
        <taxon>Fungi incertae sedis</taxon>
        <taxon>Zoopagomycota</taxon>
        <taxon>Entomophthoromycotina</taxon>
        <taxon>Entomophthoromycetes</taxon>
        <taxon>Entomophthorales</taxon>
        <taxon>Entomophthoraceae</taxon>
        <taxon>Entomophthora</taxon>
    </lineage>
</organism>
<name>A0ACC2UPU4_9FUNG</name>
<evidence type="ECO:0000313" key="2">
    <source>
        <dbReference type="Proteomes" id="UP001165960"/>
    </source>
</evidence>
<accession>A0ACC2UPU4</accession>
<proteinExistence type="predicted"/>
<evidence type="ECO:0000313" key="1">
    <source>
        <dbReference type="EMBL" id="KAJ9088954.1"/>
    </source>
</evidence>